<keyword evidence="1" id="KW-0472">Membrane</keyword>
<keyword evidence="1" id="KW-0812">Transmembrane</keyword>
<feature type="domain" description="Chemotaxis methyl-accepting receptor HlyB-like 4HB MCP" evidence="2">
    <location>
        <begin position="5"/>
        <end position="182"/>
    </location>
</feature>
<dbReference type="RefSeq" id="WP_150699292.1">
    <property type="nucleotide sequence ID" value="NZ_CABPRZ010000025.1"/>
</dbReference>
<evidence type="ECO:0000313" key="4">
    <source>
        <dbReference type="Proteomes" id="UP000414233"/>
    </source>
</evidence>
<evidence type="ECO:0000259" key="2">
    <source>
        <dbReference type="Pfam" id="PF12729"/>
    </source>
</evidence>
<keyword evidence="4" id="KW-1185">Reference proteome</keyword>
<dbReference type="Proteomes" id="UP000414233">
    <property type="component" value="Unassembled WGS sequence"/>
</dbReference>
<proteinExistence type="predicted"/>
<gene>
    <name evidence="3" type="primary">tar_3</name>
    <name evidence="3" type="ORF">PTE30175_04513</name>
</gene>
<reference evidence="3 4" key="1">
    <citation type="submission" date="2019-08" db="EMBL/GenBank/DDBJ databases">
        <authorList>
            <person name="Peeters C."/>
        </authorList>
    </citation>
    <scope>NUCLEOTIDE SEQUENCE [LARGE SCALE GENOMIC DNA]</scope>
    <source>
        <strain evidence="3 4">LMG 30175</strain>
    </source>
</reference>
<dbReference type="InterPro" id="IPR047347">
    <property type="entry name" value="YvaQ-like_sensor"/>
</dbReference>
<dbReference type="EMBL" id="CABPRZ010000025">
    <property type="protein sequence ID" value="VVE49680.1"/>
    <property type="molecule type" value="Genomic_DNA"/>
</dbReference>
<feature type="transmembrane region" description="Helical" evidence="1">
    <location>
        <begin position="12"/>
        <end position="36"/>
    </location>
</feature>
<evidence type="ECO:0000256" key="1">
    <source>
        <dbReference type="SAM" id="Phobius"/>
    </source>
</evidence>
<organism evidence="3 4">
    <name type="scientific">Pandoraea terrae</name>
    <dbReference type="NCBI Taxonomy" id="1537710"/>
    <lineage>
        <taxon>Bacteria</taxon>
        <taxon>Pseudomonadati</taxon>
        <taxon>Pseudomonadota</taxon>
        <taxon>Betaproteobacteria</taxon>
        <taxon>Burkholderiales</taxon>
        <taxon>Burkholderiaceae</taxon>
        <taxon>Pandoraea</taxon>
    </lineage>
</organism>
<dbReference type="InterPro" id="IPR024478">
    <property type="entry name" value="HlyB_4HB_MCP"/>
</dbReference>
<name>A0A5E4YN53_9BURK</name>
<evidence type="ECO:0000313" key="3">
    <source>
        <dbReference type="EMBL" id="VVE49680.1"/>
    </source>
</evidence>
<keyword evidence="1" id="KW-1133">Transmembrane helix</keyword>
<sequence length="225" mass="24358">MRIADLKIRTRLGLGFGTLIVMLLALLAIALARFIAIEQSNDILVTRSWAKADAAHTISSMVRGNARRTLEYFTTDDPAQRKVDAERIARNLASIQLAQDVLDKYVTTSEGHALIAKLRQQNDAFILANDAIIKALAGNQRDVALDIARRDALPTLDVMQSEALELVALQRAIVEKSGAQTRDDIAFAKMLMSGIGAAAVLLGIGSVACGQHRPVGAYRRTGRIA</sequence>
<protein>
    <submittedName>
        <fullName evidence="3">Methyl-accepting chemotaxis protein II</fullName>
    </submittedName>
</protein>
<dbReference type="Pfam" id="PF12729">
    <property type="entry name" value="4HB_MCP_1"/>
    <property type="match status" value="1"/>
</dbReference>
<accession>A0A5E4YN53</accession>
<dbReference type="AlphaFoldDB" id="A0A5E4YN53"/>
<feature type="transmembrane region" description="Helical" evidence="1">
    <location>
        <begin position="190"/>
        <end position="210"/>
    </location>
</feature>
<dbReference type="CDD" id="cd19411">
    <property type="entry name" value="MCP2201-like_sensor"/>
    <property type="match status" value="1"/>
</dbReference>